<comment type="subcellular location">
    <subcellularLocation>
        <location evidence="7">Cell membrane</location>
        <topology evidence="7">Single-pass membrane protein</topology>
    </subcellularLocation>
</comment>
<gene>
    <name evidence="7" type="primary">mltG</name>
    <name evidence="8" type="ORF">CVS27_10100</name>
</gene>
<organism evidence="8 9">
    <name type="scientific">Arthrobacter glacialis</name>
    <dbReference type="NCBI Taxonomy" id="1664"/>
    <lineage>
        <taxon>Bacteria</taxon>
        <taxon>Bacillati</taxon>
        <taxon>Actinomycetota</taxon>
        <taxon>Actinomycetes</taxon>
        <taxon>Micrococcales</taxon>
        <taxon>Micrococcaceae</taxon>
        <taxon>Arthrobacter</taxon>
    </lineage>
</organism>
<keyword evidence="2 7" id="KW-0812">Transmembrane</keyword>
<evidence type="ECO:0000256" key="5">
    <source>
        <dbReference type="ARBA" id="ARBA00023239"/>
    </source>
</evidence>
<evidence type="ECO:0000256" key="4">
    <source>
        <dbReference type="ARBA" id="ARBA00023136"/>
    </source>
</evidence>
<dbReference type="EMBL" id="PPXC01000006">
    <property type="protein sequence ID" value="POH73696.1"/>
    <property type="molecule type" value="Genomic_DNA"/>
</dbReference>
<dbReference type="PANTHER" id="PTHR30518:SF2">
    <property type="entry name" value="ENDOLYTIC MUREIN TRANSGLYCOSYLASE"/>
    <property type="match status" value="1"/>
</dbReference>
<evidence type="ECO:0000313" key="8">
    <source>
        <dbReference type="EMBL" id="POH73696.1"/>
    </source>
</evidence>
<dbReference type="HAMAP" id="MF_02065">
    <property type="entry name" value="MltG"/>
    <property type="match status" value="1"/>
</dbReference>
<sequence length="416" mass="44868">MNNVLRDGTNAPHDEHAPHDDAAEHFWEHEHDSAEHAGEYVAEPPYQDHGEALPSRRTSRVSKRVRKRRRSLVFLIILVMFAAVVYFAVQAVRPMLGGFTVADYPGPGTGSVQIVVSAGATGRTVAGELKTKDVVASEQAFLDALTAADGSGSLQPGTFSMKLQMKAADAVTILLATSDEKVHYAAVAQNLRINDTLAVLAKSTGIAQADFDALAKQPQLFELPAQAKNLEGYLAPGEYRFPIELDAKGILTQMVTATKKSLTDTGITDPAEQYRVLIIASIIEFEGNEANYAKISGAIENRINNPNGETGGRLESDATVAYGLGLKTYNLTAEQKADKTNLYNTFALPGLPVGPIGSPGIKAIEAAAHPETNPYYFWVTVDLKTGETLYAATFAEHQMNVTKYVAWCEANPGECK</sequence>
<comment type="similarity">
    <text evidence="7">Belongs to the transglycosylase MltG family.</text>
</comment>
<reference evidence="8 9" key="1">
    <citation type="submission" date="2018-01" db="EMBL/GenBank/DDBJ databases">
        <title>Arthrobacter sp. nov., from glaciers in China.</title>
        <authorList>
            <person name="Liu Q."/>
            <person name="Xin Y.-H."/>
        </authorList>
    </citation>
    <scope>NUCLEOTIDE SEQUENCE [LARGE SCALE GENOMIC DNA]</scope>
    <source>
        <strain evidence="8 9">HLT2-12-2</strain>
    </source>
</reference>
<dbReference type="RefSeq" id="WP_103465592.1">
    <property type="nucleotide sequence ID" value="NZ_PPXC01000006.1"/>
</dbReference>
<dbReference type="Pfam" id="PF02618">
    <property type="entry name" value="YceG"/>
    <property type="match status" value="1"/>
</dbReference>
<proteinExistence type="inferred from homology"/>
<keyword evidence="4 7" id="KW-0472">Membrane</keyword>
<comment type="caution">
    <text evidence="8">The sequence shown here is derived from an EMBL/GenBank/DDBJ whole genome shotgun (WGS) entry which is preliminary data.</text>
</comment>
<dbReference type="GO" id="GO:0008932">
    <property type="term" value="F:lytic endotransglycosylase activity"/>
    <property type="evidence" value="ECO:0007669"/>
    <property type="project" value="UniProtKB-UniRule"/>
</dbReference>
<dbReference type="Proteomes" id="UP000237061">
    <property type="component" value="Unassembled WGS sequence"/>
</dbReference>
<feature type="transmembrane region" description="Helical" evidence="7">
    <location>
        <begin position="72"/>
        <end position="89"/>
    </location>
</feature>
<keyword evidence="9" id="KW-1185">Reference proteome</keyword>
<feature type="site" description="Important for catalytic activity" evidence="7">
    <location>
        <position position="286"/>
    </location>
</feature>
<dbReference type="AlphaFoldDB" id="A0A2S3ZWN7"/>
<protein>
    <recommendedName>
        <fullName evidence="7">Endolytic murein transglycosylase</fullName>
        <ecNumber evidence="7">4.2.2.29</ecNumber>
    </recommendedName>
    <alternativeName>
        <fullName evidence="7">Peptidoglycan lytic transglycosylase</fullName>
    </alternativeName>
    <alternativeName>
        <fullName evidence="7">Peptidoglycan polymerization terminase</fullName>
    </alternativeName>
</protein>
<evidence type="ECO:0000256" key="6">
    <source>
        <dbReference type="ARBA" id="ARBA00023316"/>
    </source>
</evidence>
<dbReference type="GO" id="GO:0009252">
    <property type="term" value="P:peptidoglycan biosynthetic process"/>
    <property type="evidence" value="ECO:0007669"/>
    <property type="project" value="UniProtKB-UniRule"/>
</dbReference>
<keyword evidence="1 7" id="KW-1003">Cell membrane</keyword>
<evidence type="ECO:0000256" key="7">
    <source>
        <dbReference type="HAMAP-Rule" id="MF_02065"/>
    </source>
</evidence>
<name>A0A2S3ZWN7_ARTGL</name>
<comment type="catalytic activity">
    <reaction evidence="7">
        <text>a peptidoglycan chain = a peptidoglycan chain with N-acetyl-1,6-anhydromuramyl-[peptide] at the reducing end + a peptidoglycan chain with N-acetylglucosamine at the non-reducing end.</text>
        <dbReference type="EC" id="4.2.2.29"/>
    </reaction>
</comment>
<keyword evidence="3 7" id="KW-1133">Transmembrane helix</keyword>
<comment type="function">
    <text evidence="7">Functions as a peptidoglycan terminase that cleaves nascent peptidoglycan strands endolytically to terminate their elongation.</text>
</comment>
<dbReference type="InterPro" id="IPR003770">
    <property type="entry name" value="MLTG-like"/>
</dbReference>
<evidence type="ECO:0000313" key="9">
    <source>
        <dbReference type="Proteomes" id="UP000237061"/>
    </source>
</evidence>
<evidence type="ECO:0000256" key="2">
    <source>
        <dbReference type="ARBA" id="ARBA00022692"/>
    </source>
</evidence>
<dbReference type="GO" id="GO:0005886">
    <property type="term" value="C:plasma membrane"/>
    <property type="evidence" value="ECO:0007669"/>
    <property type="project" value="UniProtKB-SubCell"/>
</dbReference>
<dbReference type="PANTHER" id="PTHR30518">
    <property type="entry name" value="ENDOLYTIC MUREIN TRANSGLYCOSYLASE"/>
    <property type="match status" value="1"/>
</dbReference>
<keyword evidence="6 7" id="KW-0961">Cell wall biogenesis/degradation</keyword>
<evidence type="ECO:0000256" key="1">
    <source>
        <dbReference type="ARBA" id="ARBA00022475"/>
    </source>
</evidence>
<dbReference type="NCBIfam" id="TIGR00247">
    <property type="entry name" value="endolytic transglycosylase MltG"/>
    <property type="match status" value="1"/>
</dbReference>
<dbReference type="Gene3D" id="3.30.1490.480">
    <property type="entry name" value="Endolytic murein transglycosylase"/>
    <property type="match status" value="1"/>
</dbReference>
<evidence type="ECO:0000256" key="3">
    <source>
        <dbReference type="ARBA" id="ARBA00022989"/>
    </source>
</evidence>
<dbReference type="EC" id="4.2.2.29" evidence="7"/>
<keyword evidence="5 7" id="KW-0456">Lyase</keyword>
<dbReference type="GO" id="GO:0071555">
    <property type="term" value="P:cell wall organization"/>
    <property type="evidence" value="ECO:0007669"/>
    <property type="project" value="UniProtKB-KW"/>
</dbReference>
<accession>A0A2S3ZWN7</accession>